<dbReference type="InterPro" id="IPR029752">
    <property type="entry name" value="D-isomer_DH_CS1"/>
</dbReference>
<dbReference type="OrthoDB" id="9991913at2759"/>
<keyword evidence="3" id="KW-0520">NAD</keyword>
<feature type="domain" description="D-isomer specific 2-hydroxyacid dehydrogenase NAD-binding" evidence="6">
    <location>
        <begin position="124"/>
        <end position="298"/>
    </location>
</feature>
<dbReference type="SUPFAM" id="SSF52283">
    <property type="entry name" value="Formate/glycerate dehydrogenase catalytic domain-like"/>
    <property type="match status" value="1"/>
</dbReference>
<dbReference type="Proteomes" id="UP000664534">
    <property type="component" value="Unassembled WGS sequence"/>
</dbReference>
<dbReference type="PROSITE" id="PS00670">
    <property type="entry name" value="D_2_HYDROXYACID_DH_2"/>
    <property type="match status" value="1"/>
</dbReference>
<name>A0A8H3I6W8_9LECA</name>
<dbReference type="PROSITE" id="PS00671">
    <property type="entry name" value="D_2_HYDROXYACID_DH_3"/>
    <property type="match status" value="1"/>
</dbReference>
<comment type="similarity">
    <text evidence="1 4">Belongs to the D-isomer specific 2-hydroxyacid dehydrogenase family.</text>
</comment>
<dbReference type="Pfam" id="PF00389">
    <property type="entry name" value="2-Hacid_dh"/>
    <property type="match status" value="1"/>
</dbReference>
<dbReference type="InterPro" id="IPR006140">
    <property type="entry name" value="D-isomer_DH_NAD-bd"/>
</dbReference>
<dbReference type="GO" id="GO:0030267">
    <property type="term" value="F:glyoxylate reductase (NADPH) activity"/>
    <property type="evidence" value="ECO:0007669"/>
    <property type="project" value="TreeGrafter"/>
</dbReference>
<evidence type="ECO:0000256" key="2">
    <source>
        <dbReference type="ARBA" id="ARBA00023002"/>
    </source>
</evidence>
<evidence type="ECO:0000256" key="3">
    <source>
        <dbReference type="ARBA" id="ARBA00023027"/>
    </source>
</evidence>
<dbReference type="PROSITE" id="PS00065">
    <property type="entry name" value="D_2_HYDROXYACID_DH_1"/>
    <property type="match status" value="1"/>
</dbReference>
<comment type="caution">
    <text evidence="7">The sequence shown here is derived from an EMBL/GenBank/DDBJ whole genome shotgun (WGS) entry which is preliminary data.</text>
</comment>
<dbReference type="InterPro" id="IPR050223">
    <property type="entry name" value="D-isomer_2-hydroxyacid_DH"/>
</dbReference>
<dbReference type="GO" id="GO:0016618">
    <property type="term" value="F:hydroxypyruvate reductase [NAD(P)H] activity"/>
    <property type="evidence" value="ECO:0007669"/>
    <property type="project" value="TreeGrafter"/>
</dbReference>
<dbReference type="PANTHER" id="PTHR10996">
    <property type="entry name" value="2-HYDROXYACID DEHYDROGENASE-RELATED"/>
    <property type="match status" value="1"/>
</dbReference>
<evidence type="ECO:0000256" key="4">
    <source>
        <dbReference type="RuleBase" id="RU003719"/>
    </source>
</evidence>
<dbReference type="Pfam" id="PF02826">
    <property type="entry name" value="2-Hacid_dh_C"/>
    <property type="match status" value="1"/>
</dbReference>
<sequence>MSKPKVLLLGDIEHQSAKGSFESLSSIAELVTPKSDNPPDFLQECRSGAFNGVRAAYRTFQSVNITGRIEGEVCEELGKAGLRFLAHNGAGYDQCNIPDCTKAGIHVSNVPTAVDAATADTSLFLMLGALRMFASPLVNLRKGEFRGKTPPPLGHDPEGKMVGIVGMGGIGRDFKKKAEALGMKVQYHNRSKLSDEMSGGAKYVGFEELLGTSDVISLNVPLNNSTHHMISTPQFSKMKDGVVIVNTARGAVIDEAALVKALSDGKVFSAGLDVYEEEPKIHQGLLDNPHVLLLPHMGTWTKYETQAKMEHFVVDNVRSALETGKLKSPVHEQKDMPLRD</sequence>
<accession>A0A8H3I6W8</accession>
<dbReference type="InterPro" id="IPR036291">
    <property type="entry name" value="NAD(P)-bd_dom_sf"/>
</dbReference>
<proteinExistence type="inferred from homology"/>
<dbReference type="EMBL" id="CAJPDT010000006">
    <property type="protein sequence ID" value="CAF9909640.1"/>
    <property type="molecule type" value="Genomic_DNA"/>
</dbReference>
<dbReference type="PANTHER" id="PTHR10996:SF269">
    <property type="entry name" value="HYPOTHETICAL D-ISOMER SPECIFIC 2-HYDROXYACID DEHYDROGENASE (EUROFUNG)"/>
    <property type="match status" value="1"/>
</dbReference>
<evidence type="ECO:0000259" key="5">
    <source>
        <dbReference type="Pfam" id="PF00389"/>
    </source>
</evidence>
<dbReference type="Gene3D" id="3.40.50.720">
    <property type="entry name" value="NAD(P)-binding Rossmann-like Domain"/>
    <property type="match status" value="2"/>
</dbReference>
<dbReference type="InterPro" id="IPR029753">
    <property type="entry name" value="D-isomer_DH_CS"/>
</dbReference>
<dbReference type="FunFam" id="3.40.50.720:FF:000282">
    <property type="entry name" value="Glyoxylate reductase protein"/>
    <property type="match status" value="1"/>
</dbReference>
<keyword evidence="8" id="KW-1185">Reference proteome</keyword>
<evidence type="ECO:0000313" key="7">
    <source>
        <dbReference type="EMBL" id="CAF9909640.1"/>
    </source>
</evidence>
<keyword evidence="2 4" id="KW-0560">Oxidoreductase</keyword>
<dbReference type="SUPFAM" id="SSF51735">
    <property type="entry name" value="NAD(P)-binding Rossmann-fold domains"/>
    <property type="match status" value="1"/>
</dbReference>
<evidence type="ECO:0000313" key="8">
    <source>
        <dbReference type="Proteomes" id="UP000664534"/>
    </source>
</evidence>
<dbReference type="AlphaFoldDB" id="A0A8H3I6W8"/>
<dbReference type="CDD" id="cd12168">
    <property type="entry name" value="Mand_dh_like"/>
    <property type="match status" value="1"/>
</dbReference>
<gene>
    <name evidence="7" type="ORF">IMSHALPRED_008430</name>
</gene>
<organism evidence="7 8">
    <name type="scientific">Imshaugia aleurites</name>
    <dbReference type="NCBI Taxonomy" id="172621"/>
    <lineage>
        <taxon>Eukaryota</taxon>
        <taxon>Fungi</taxon>
        <taxon>Dikarya</taxon>
        <taxon>Ascomycota</taxon>
        <taxon>Pezizomycotina</taxon>
        <taxon>Lecanoromycetes</taxon>
        <taxon>OSLEUM clade</taxon>
        <taxon>Lecanoromycetidae</taxon>
        <taxon>Lecanorales</taxon>
        <taxon>Lecanorineae</taxon>
        <taxon>Parmeliaceae</taxon>
        <taxon>Imshaugia</taxon>
    </lineage>
</organism>
<dbReference type="GO" id="GO:0005829">
    <property type="term" value="C:cytosol"/>
    <property type="evidence" value="ECO:0007669"/>
    <property type="project" value="TreeGrafter"/>
</dbReference>
<feature type="domain" description="D-isomer specific 2-hydroxyacid dehydrogenase catalytic" evidence="5">
    <location>
        <begin position="66"/>
        <end position="330"/>
    </location>
</feature>
<protein>
    <submittedName>
        <fullName evidence="7">Uncharacterized protein</fullName>
    </submittedName>
</protein>
<evidence type="ECO:0000256" key="1">
    <source>
        <dbReference type="ARBA" id="ARBA00005854"/>
    </source>
</evidence>
<dbReference type="GO" id="GO:0051287">
    <property type="term" value="F:NAD binding"/>
    <property type="evidence" value="ECO:0007669"/>
    <property type="project" value="InterPro"/>
</dbReference>
<reference evidence="7" key="1">
    <citation type="submission" date="2021-03" db="EMBL/GenBank/DDBJ databases">
        <authorList>
            <person name="Tagirdzhanova G."/>
        </authorList>
    </citation>
    <scope>NUCLEOTIDE SEQUENCE</scope>
</reference>
<dbReference type="InterPro" id="IPR006139">
    <property type="entry name" value="D-isomer_2_OHA_DH_cat_dom"/>
</dbReference>
<evidence type="ECO:0000259" key="6">
    <source>
        <dbReference type="Pfam" id="PF02826"/>
    </source>
</evidence>